<evidence type="ECO:0000256" key="1">
    <source>
        <dbReference type="SAM" id="Phobius"/>
    </source>
</evidence>
<proteinExistence type="predicted"/>
<evidence type="ECO:0000313" key="2">
    <source>
        <dbReference type="EMBL" id="SIR14751.1"/>
    </source>
</evidence>
<keyword evidence="1" id="KW-0812">Transmembrane</keyword>
<dbReference type="EMBL" id="FTMA01000007">
    <property type="protein sequence ID" value="SIR14751.1"/>
    <property type="molecule type" value="Genomic_DNA"/>
</dbReference>
<dbReference type="Proteomes" id="UP000186953">
    <property type="component" value="Unassembled WGS sequence"/>
</dbReference>
<reference evidence="3" key="1">
    <citation type="submission" date="2017-01" db="EMBL/GenBank/DDBJ databases">
        <authorList>
            <person name="Varghese N."/>
            <person name="Submissions S."/>
        </authorList>
    </citation>
    <scope>NUCLEOTIDE SEQUENCE [LARGE SCALE GENOMIC DNA]</scope>
    <source>
        <strain evidence="3">DSM 15366</strain>
    </source>
</reference>
<dbReference type="RefSeq" id="WP_076549785.1">
    <property type="nucleotide sequence ID" value="NZ_FTMA01000007.1"/>
</dbReference>
<dbReference type="STRING" id="228959.SAMN05421797_10719"/>
<evidence type="ECO:0000313" key="3">
    <source>
        <dbReference type="Proteomes" id="UP000186953"/>
    </source>
</evidence>
<sequence length="445" mass="49950">MNISLIDFKGRKNRSQYEILKSINNYLLRNKGAISDFMLVKDIVDRNIDKTDDQITSSIPTPLYLGLMGTMLGIIGGLYFMPTIAAPVPGGVESADPISGIDSLLDGVKIAMIASVVGLFLTVISNVVFLRVRKSVENQKNDLFTFIQTELLPILSKNTASSLHTLQTNLLKFNSDFTSNMTQFSGIITAVKDTFDSQLDVVEELKRIDVANIAKYNIDVMQQLKSSFRNLKDLSEYLLKTNSLLKNTEQLNLSINSQLDKVGDISEMVKKFDAHASHISDNSKYLASHFENFDEREQAINNRMIDYDRNTGKMIDELSLSFQNRKDEFNKKDVEISSDFNKLFENLKSKTEKVFDDESGNIKAIMSNVKDVKSDVDNLQGVSSELSGLKKSVSFHDDTIKDLLEVIKTQSIIVERPKIINIGTITFLSIGIITCLVAIYKLLTY</sequence>
<feature type="transmembrane region" description="Helical" evidence="1">
    <location>
        <begin position="110"/>
        <end position="130"/>
    </location>
</feature>
<accession>A0A1N6YJW0</accession>
<feature type="transmembrane region" description="Helical" evidence="1">
    <location>
        <begin position="63"/>
        <end position="81"/>
    </location>
</feature>
<dbReference type="AlphaFoldDB" id="A0A1N6YJW0"/>
<dbReference type="OrthoDB" id="1066121at2"/>
<feature type="transmembrane region" description="Helical" evidence="1">
    <location>
        <begin position="419"/>
        <end position="440"/>
    </location>
</feature>
<keyword evidence="1" id="KW-0472">Membrane</keyword>
<gene>
    <name evidence="2" type="ORF">SAMN05421797_10719</name>
</gene>
<name>A0A1N6YJW0_9FLAO</name>
<keyword evidence="1" id="KW-1133">Transmembrane helix</keyword>
<evidence type="ECO:0008006" key="4">
    <source>
        <dbReference type="Google" id="ProtNLM"/>
    </source>
</evidence>
<keyword evidence="3" id="KW-1185">Reference proteome</keyword>
<organism evidence="2 3">
    <name type="scientific">Maribacter ulvicola</name>
    <dbReference type="NCBI Taxonomy" id="228959"/>
    <lineage>
        <taxon>Bacteria</taxon>
        <taxon>Pseudomonadati</taxon>
        <taxon>Bacteroidota</taxon>
        <taxon>Flavobacteriia</taxon>
        <taxon>Flavobacteriales</taxon>
        <taxon>Flavobacteriaceae</taxon>
        <taxon>Maribacter</taxon>
    </lineage>
</organism>
<protein>
    <recommendedName>
        <fullName evidence="4">MotA/TolQ/ExbB proton channel family protein</fullName>
    </recommendedName>
</protein>